<feature type="transmembrane region" description="Helical" evidence="1">
    <location>
        <begin position="20"/>
        <end position="44"/>
    </location>
</feature>
<evidence type="ECO:0000256" key="1">
    <source>
        <dbReference type="SAM" id="Phobius"/>
    </source>
</evidence>
<keyword evidence="1" id="KW-0472">Membrane</keyword>
<accession>A0A7I4Z557</accession>
<name>A0A7I4Z557_HAECO</name>
<evidence type="ECO:0000313" key="3">
    <source>
        <dbReference type="WBParaSite" id="HCON_00184160-00001"/>
    </source>
</evidence>
<keyword evidence="1" id="KW-1133">Transmembrane helix</keyword>
<evidence type="ECO:0000313" key="2">
    <source>
        <dbReference type="Proteomes" id="UP000025227"/>
    </source>
</evidence>
<protein>
    <submittedName>
        <fullName evidence="3">Secreted protein</fullName>
    </submittedName>
</protein>
<dbReference type="AlphaFoldDB" id="A0A7I4Z557"/>
<dbReference type="WBParaSite" id="HCON_00184160-00001">
    <property type="protein sequence ID" value="HCON_00184160-00001"/>
    <property type="gene ID" value="HCON_00184160"/>
</dbReference>
<keyword evidence="1" id="KW-0812">Transmembrane</keyword>
<reference evidence="3" key="1">
    <citation type="submission" date="2020-12" db="UniProtKB">
        <authorList>
            <consortium name="WormBaseParasite"/>
        </authorList>
    </citation>
    <scope>IDENTIFICATION</scope>
    <source>
        <strain evidence="3">MHco3</strain>
    </source>
</reference>
<organism evidence="2 3">
    <name type="scientific">Haemonchus contortus</name>
    <name type="common">Barber pole worm</name>
    <dbReference type="NCBI Taxonomy" id="6289"/>
    <lineage>
        <taxon>Eukaryota</taxon>
        <taxon>Metazoa</taxon>
        <taxon>Ecdysozoa</taxon>
        <taxon>Nematoda</taxon>
        <taxon>Chromadorea</taxon>
        <taxon>Rhabditida</taxon>
        <taxon>Rhabditina</taxon>
        <taxon>Rhabditomorpha</taxon>
        <taxon>Strongyloidea</taxon>
        <taxon>Trichostrongylidae</taxon>
        <taxon>Haemonchus</taxon>
    </lineage>
</organism>
<sequence>MFYHYTWYIADILTIYNVQTWCVCLYVCMYVSMYVCMYVCLFVCMSHNPVLPKKSPLEVGTSSRWVEPKTKLIEHIRALRSQAHGGRGVR</sequence>
<proteinExistence type="predicted"/>
<dbReference type="Proteomes" id="UP000025227">
    <property type="component" value="Unplaced"/>
</dbReference>
<keyword evidence="2" id="KW-1185">Reference proteome</keyword>